<comment type="caution">
    <text evidence="13">The sequence shown here is derived from an EMBL/GenBank/DDBJ whole genome shotgun (WGS) entry which is preliminary data.</text>
</comment>
<protein>
    <recommendedName>
        <fullName evidence="7">Poly(A) polymerase I</fullName>
        <shortName evidence="7">PAP I</shortName>
        <ecNumber evidence="7">2.7.7.19</ecNumber>
    </recommendedName>
</protein>
<keyword evidence="4 7" id="KW-0067">ATP-binding</keyword>
<evidence type="ECO:0000256" key="2">
    <source>
        <dbReference type="ARBA" id="ARBA00022679"/>
    </source>
</evidence>
<keyword evidence="6 7" id="KW-0804">Transcription</keyword>
<dbReference type="GO" id="GO:0043633">
    <property type="term" value="P:polyadenylation-dependent RNA catabolic process"/>
    <property type="evidence" value="ECO:0007669"/>
    <property type="project" value="InterPro"/>
</dbReference>
<dbReference type="SUPFAM" id="SSF81301">
    <property type="entry name" value="Nucleotidyltransferase"/>
    <property type="match status" value="1"/>
</dbReference>
<evidence type="ECO:0000259" key="11">
    <source>
        <dbReference type="Pfam" id="PF12626"/>
    </source>
</evidence>
<dbReference type="PANTHER" id="PTHR43051">
    <property type="entry name" value="POLYNUCLEOTIDE ADENYLYLTRANSFERASE FAMILY PROTEIN"/>
    <property type="match status" value="1"/>
</dbReference>
<evidence type="ECO:0000256" key="3">
    <source>
        <dbReference type="ARBA" id="ARBA00022741"/>
    </source>
</evidence>
<dbReference type="GO" id="GO:0005524">
    <property type="term" value="F:ATP binding"/>
    <property type="evidence" value="ECO:0007669"/>
    <property type="project" value="UniProtKB-UniRule"/>
</dbReference>
<feature type="region of interest" description="Disordered" evidence="9">
    <location>
        <begin position="403"/>
        <end position="424"/>
    </location>
</feature>
<dbReference type="SUPFAM" id="SSF81891">
    <property type="entry name" value="Poly A polymerase C-terminal region-like"/>
    <property type="match status" value="1"/>
</dbReference>
<dbReference type="Pfam" id="PF12627">
    <property type="entry name" value="PolyA_pol_RNAbd"/>
    <property type="match status" value="1"/>
</dbReference>
<dbReference type="GO" id="GO:0003723">
    <property type="term" value="F:RNA binding"/>
    <property type="evidence" value="ECO:0007669"/>
    <property type="project" value="UniProtKB-UniRule"/>
</dbReference>
<evidence type="ECO:0000256" key="6">
    <source>
        <dbReference type="ARBA" id="ARBA00023163"/>
    </source>
</evidence>
<gene>
    <name evidence="7" type="primary">pcnB</name>
    <name evidence="13" type="ORF">EDC23_1599</name>
</gene>
<dbReference type="Pfam" id="PF12626">
    <property type="entry name" value="PolyA_pol_arg_C"/>
    <property type="match status" value="1"/>
</dbReference>
<keyword evidence="3 7" id="KW-0547">Nucleotide-binding</keyword>
<feature type="domain" description="Poly A polymerase head" evidence="10">
    <location>
        <begin position="36"/>
        <end position="163"/>
    </location>
</feature>
<dbReference type="InterPro" id="IPR025866">
    <property type="entry name" value="PolyA_pol_arg_C_dom"/>
</dbReference>
<dbReference type="InterPro" id="IPR002646">
    <property type="entry name" value="PolA_pol_head_dom"/>
</dbReference>
<keyword evidence="1 7" id="KW-0507">mRNA processing</keyword>
<dbReference type="Proteomes" id="UP000294914">
    <property type="component" value="Unassembled WGS sequence"/>
</dbReference>
<dbReference type="InterPro" id="IPR010206">
    <property type="entry name" value="PolA_pol_I"/>
</dbReference>
<dbReference type="InterPro" id="IPR052191">
    <property type="entry name" value="tRNA_ntf/polyA_polymerase_I"/>
</dbReference>
<feature type="domain" description="tRNA nucleotidyltransferase/poly(A) polymerase RNA and SrmB- binding" evidence="12">
    <location>
        <begin position="190"/>
        <end position="251"/>
    </location>
</feature>
<evidence type="ECO:0000256" key="9">
    <source>
        <dbReference type="SAM" id="MobiDB-lite"/>
    </source>
</evidence>
<dbReference type="GO" id="GO:1990817">
    <property type="term" value="F:poly(A) RNA polymerase activity"/>
    <property type="evidence" value="ECO:0007669"/>
    <property type="project" value="UniProtKB-UniRule"/>
</dbReference>
<evidence type="ECO:0000256" key="8">
    <source>
        <dbReference type="RuleBase" id="RU003953"/>
    </source>
</evidence>
<keyword evidence="5 7" id="KW-0694">RNA-binding</keyword>
<organism evidence="13 14">
    <name type="scientific">Thiohalophilus thiocyanatoxydans</name>
    <dbReference type="NCBI Taxonomy" id="381308"/>
    <lineage>
        <taxon>Bacteria</taxon>
        <taxon>Pseudomonadati</taxon>
        <taxon>Pseudomonadota</taxon>
        <taxon>Gammaproteobacteria</taxon>
        <taxon>Thiohalomonadales</taxon>
        <taxon>Thiohalophilaceae</taxon>
        <taxon>Thiohalophilus</taxon>
    </lineage>
</organism>
<name>A0A4R8IVI1_9GAMM</name>
<evidence type="ECO:0000259" key="10">
    <source>
        <dbReference type="Pfam" id="PF01743"/>
    </source>
</evidence>
<feature type="active site" evidence="7">
    <location>
        <position position="56"/>
    </location>
</feature>
<comment type="catalytic activity">
    <reaction evidence="7">
        <text>RNA(n) + ATP = RNA(n)-3'-adenine ribonucleotide + diphosphate</text>
        <dbReference type="Rhea" id="RHEA:11332"/>
        <dbReference type="Rhea" id="RHEA-COMP:14527"/>
        <dbReference type="Rhea" id="RHEA-COMP:17347"/>
        <dbReference type="ChEBI" id="CHEBI:30616"/>
        <dbReference type="ChEBI" id="CHEBI:33019"/>
        <dbReference type="ChEBI" id="CHEBI:140395"/>
        <dbReference type="ChEBI" id="CHEBI:173115"/>
        <dbReference type="EC" id="2.7.7.19"/>
    </reaction>
</comment>
<dbReference type="EMBL" id="SOQX01000003">
    <property type="protein sequence ID" value="TDY01709.1"/>
    <property type="molecule type" value="Genomic_DNA"/>
</dbReference>
<dbReference type="HAMAP" id="MF_00957">
    <property type="entry name" value="PolyA_pol"/>
    <property type="match status" value="1"/>
</dbReference>
<dbReference type="InterPro" id="IPR043519">
    <property type="entry name" value="NT_sf"/>
</dbReference>
<feature type="active site" evidence="7">
    <location>
        <position position="132"/>
    </location>
</feature>
<dbReference type="Gene3D" id="1.10.3090.10">
    <property type="entry name" value="cca-adding enzyme, domain 2"/>
    <property type="match status" value="1"/>
</dbReference>
<feature type="domain" description="Polymerase A arginine-rich C-terminal" evidence="11">
    <location>
        <begin position="306"/>
        <end position="421"/>
    </location>
</feature>
<dbReference type="PANTHER" id="PTHR43051:SF1">
    <property type="entry name" value="POLYNUCLEOTIDE ADENYLYLTRANSFERASE FAMILY PROTEIN"/>
    <property type="match status" value="1"/>
</dbReference>
<evidence type="ECO:0000256" key="7">
    <source>
        <dbReference type="HAMAP-Rule" id="MF_00957"/>
    </source>
</evidence>
<dbReference type="FunFam" id="3.30.460.10:FF:000035">
    <property type="entry name" value="Poly(A) polymerase I"/>
    <property type="match status" value="1"/>
</dbReference>
<evidence type="ECO:0000313" key="14">
    <source>
        <dbReference type="Proteomes" id="UP000294914"/>
    </source>
</evidence>
<reference evidence="13 14" key="1">
    <citation type="submission" date="2019-03" db="EMBL/GenBank/DDBJ databases">
        <title>Genomic Encyclopedia of Type Strains, Phase IV (KMG-IV): sequencing the most valuable type-strain genomes for metagenomic binning, comparative biology and taxonomic classification.</title>
        <authorList>
            <person name="Goeker M."/>
        </authorList>
    </citation>
    <scope>NUCLEOTIDE SEQUENCE [LARGE SCALE GENOMIC DNA]</scope>
    <source>
        <strain evidence="13 14">DSM 16326</strain>
    </source>
</reference>
<evidence type="ECO:0000256" key="4">
    <source>
        <dbReference type="ARBA" id="ARBA00022840"/>
    </source>
</evidence>
<proteinExistence type="inferred from homology"/>
<keyword evidence="14" id="KW-1185">Reference proteome</keyword>
<accession>A0A4R8IVI1</accession>
<evidence type="ECO:0000259" key="12">
    <source>
        <dbReference type="Pfam" id="PF12627"/>
    </source>
</evidence>
<dbReference type="AlphaFoldDB" id="A0A4R8IVI1"/>
<keyword evidence="2 7" id="KW-0808">Transferase</keyword>
<dbReference type="RefSeq" id="WP_243830742.1">
    <property type="nucleotide sequence ID" value="NZ_SOQX01000003.1"/>
</dbReference>
<dbReference type="Gene3D" id="3.30.460.10">
    <property type="entry name" value="Beta Polymerase, domain 2"/>
    <property type="match status" value="1"/>
</dbReference>
<comment type="similarity">
    <text evidence="7 8">Belongs to the tRNA nucleotidyltransferase/poly(A) polymerase family.</text>
</comment>
<feature type="compositionally biased region" description="Basic residues" evidence="9">
    <location>
        <begin position="412"/>
        <end position="424"/>
    </location>
</feature>
<evidence type="ECO:0000313" key="13">
    <source>
        <dbReference type="EMBL" id="TDY01709.1"/>
    </source>
</evidence>
<dbReference type="GO" id="GO:0006397">
    <property type="term" value="P:mRNA processing"/>
    <property type="evidence" value="ECO:0007669"/>
    <property type="project" value="UniProtKB-KW"/>
</dbReference>
<dbReference type="InterPro" id="IPR032828">
    <property type="entry name" value="PolyA_RNA-bd"/>
</dbReference>
<dbReference type="Pfam" id="PF01743">
    <property type="entry name" value="PolyA_pol"/>
    <property type="match status" value="1"/>
</dbReference>
<sequence length="424" mass="49348">MQPEIIPRNAHAVSRADISEYALKVLYRLKKAGFAAYLVGGGVRDLLLRHQPKDFDVATDATPEDVKKLFRNCRLIGRRFRLAHVHFGRDIIEVATFRAQHRDGDEDGVMTDGMILRDNVFGSLEEDAFRRDFTVNALYYNIEDFSIVDYTGGMADLAQQRLRMIGDPDVRIQEDPVRLLRALRFAAKLDFSLDSELEAMFARHGERLLDVPPARLFEEMLKLFMSGQAVQTFELLLKYGLFQFLFPQTAELLETDDGYTRRFIEAGLANTDRRIQDEKPVTPFFLFGVLLWPPVQQQAALLREQEESELQALYQAGRDVVQQQTRRITIPKRFTLPMKETWQMQARLVKRQGKRAVRLLEQSRFRAGYDFLLLRKQAGEPLDELCEWWTEFQQADEKIQREMLQAVSPGTKSKRGRRRRKKRT</sequence>
<feature type="active site" evidence="7">
    <location>
        <position position="54"/>
    </location>
</feature>
<comment type="function">
    <text evidence="7">Adds poly(A) tail to the 3' end of many RNAs, which usually targets these RNAs for decay. Plays a significant role in the global control of gene expression, through influencing the rate of transcript degradation, and in the general RNA quality control.</text>
</comment>
<evidence type="ECO:0000256" key="5">
    <source>
        <dbReference type="ARBA" id="ARBA00022884"/>
    </source>
</evidence>
<dbReference type="CDD" id="cd05398">
    <property type="entry name" value="NT_ClassII-CCAase"/>
    <property type="match status" value="1"/>
</dbReference>
<dbReference type="NCBIfam" id="TIGR01942">
    <property type="entry name" value="pcnB"/>
    <property type="match status" value="1"/>
</dbReference>
<evidence type="ECO:0000256" key="1">
    <source>
        <dbReference type="ARBA" id="ARBA00022664"/>
    </source>
</evidence>
<dbReference type="EC" id="2.7.7.19" evidence="7"/>